<dbReference type="SUPFAM" id="SSF48726">
    <property type="entry name" value="Immunoglobulin"/>
    <property type="match status" value="1"/>
</dbReference>
<proteinExistence type="predicted"/>
<keyword evidence="2" id="KW-1185">Reference proteome</keyword>
<dbReference type="InterPro" id="IPR036179">
    <property type="entry name" value="Ig-like_dom_sf"/>
</dbReference>
<name>A0A0R3TQK5_RODNA</name>
<organism evidence="3">
    <name type="scientific">Rodentolepis nana</name>
    <name type="common">Dwarf tapeworm</name>
    <name type="synonym">Hymenolepis nana</name>
    <dbReference type="NCBI Taxonomy" id="102285"/>
    <lineage>
        <taxon>Eukaryota</taxon>
        <taxon>Metazoa</taxon>
        <taxon>Spiralia</taxon>
        <taxon>Lophotrochozoa</taxon>
        <taxon>Platyhelminthes</taxon>
        <taxon>Cestoda</taxon>
        <taxon>Eucestoda</taxon>
        <taxon>Cyclophyllidea</taxon>
        <taxon>Hymenolepididae</taxon>
        <taxon>Rodentolepis</taxon>
    </lineage>
</organism>
<evidence type="ECO:0000313" key="3">
    <source>
        <dbReference type="WBParaSite" id="HNAJ_0000983001-mRNA-1"/>
    </source>
</evidence>
<dbReference type="WBParaSite" id="HNAJ_0000983001-mRNA-1">
    <property type="protein sequence ID" value="HNAJ_0000983001-mRNA-1"/>
    <property type="gene ID" value="HNAJ_0000983001"/>
</dbReference>
<dbReference type="EMBL" id="UZAE01012763">
    <property type="protein sequence ID" value="VDO06532.1"/>
    <property type="molecule type" value="Genomic_DNA"/>
</dbReference>
<dbReference type="STRING" id="102285.A0A0R3TQK5"/>
<dbReference type="AlphaFoldDB" id="A0A0R3TQK5"/>
<reference evidence="1 2" key="2">
    <citation type="submission" date="2018-11" db="EMBL/GenBank/DDBJ databases">
        <authorList>
            <consortium name="Pathogen Informatics"/>
        </authorList>
    </citation>
    <scope>NUCLEOTIDE SEQUENCE [LARGE SCALE GENOMIC DNA]</scope>
</reference>
<dbReference type="OrthoDB" id="6271846at2759"/>
<protein>
    <submittedName>
        <fullName evidence="3">Ig-like domain-containing protein</fullName>
    </submittedName>
</protein>
<evidence type="ECO:0000313" key="2">
    <source>
        <dbReference type="Proteomes" id="UP000278807"/>
    </source>
</evidence>
<reference evidence="3" key="1">
    <citation type="submission" date="2017-02" db="UniProtKB">
        <authorList>
            <consortium name="WormBaseParasite"/>
        </authorList>
    </citation>
    <scope>IDENTIFICATION</scope>
</reference>
<dbReference type="Proteomes" id="UP000278807">
    <property type="component" value="Unassembled WGS sequence"/>
</dbReference>
<sequence length="198" mass="21828">MTAKDRPVVLSHFAKSVFLTSGQPGHIVCCLSGFPEVSEVMWHQRVLANAVKAPEPDENSTIHTNLISGQPFPSQFGSGPDQHIRDFQQLLMVRGWVKKPSDTDAITSSGATTYKFSHFQQQQQQQDARVAIEVAIVNEKILASASSQWGTPDTDVMCYKKLISFVIPELAGAYTCQGKNDLGWGQRSTPFDVFVQGE</sequence>
<evidence type="ECO:0000313" key="1">
    <source>
        <dbReference type="EMBL" id="VDO06532.1"/>
    </source>
</evidence>
<gene>
    <name evidence="1" type="ORF">HNAJ_LOCUS9825</name>
</gene>
<accession>A0A0R3TQK5</accession>